<evidence type="ECO:0000313" key="2">
    <source>
        <dbReference type="EMBL" id="EAR14804.1"/>
    </source>
</evidence>
<evidence type="ECO:0000256" key="1">
    <source>
        <dbReference type="SAM" id="Phobius"/>
    </source>
</evidence>
<dbReference type="RefSeq" id="WP_015754125.1">
    <property type="nucleotide sequence ID" value="NC_013222.1"/>
</dbReference>
<feature type="transmembrane region" description="Helical" evidence="1">
    <location>
        <begin position="235"/>
        <end position="262"/>
    </location>
</feature>
<dbReference type="HOGENOM" id="CLU_682891_0_0_10"/>
<proteinExistence type="predicted"/>
<evidence type="ECO:0000313" key="3">
    <source>
        <dbReference type="Proteomes" id="UP000009049"/>
    </source>
</evidence>
<gene>
    <name evidence="2" type="ordered locus">RB2501_10777</name>
</gene>
<dbReference type="OrthoDB" id="2827525at2"/>
<feature type="transmembrane region" description="Helical" evidence="1">
    <location>
        <begin position="45"/>
        <end position="66"/>
    </location>
</feature>
<keyword evidence="1" id="KW-0472">Membrane</keyword>
<accession>A4CMB2</accession>
<dbReference type="eggNOG" id="COG2010">
    <property type="taxonomic scope" value="Bacteria"/>
</dbReference>
<feature type="transmembrane region" description="Helical" evidence="1">
    <location>
        <begin position="334"/>
        <end position="355"/>
    </location>
</feature>
<reference evidence="2 3" key="1">
    <citation type="journal article" date="2009" name="J. Bacteriol.">
        <title>Complete genome sequence of Robiginitalea biformata HTCC2501.</title>
        <authorList>
            <person name="Oh H.M."/>
            <person name="Giovannoni S.J."/>
            <person name="Lee K."/>
            <person name="Ferriera S."/>
            <person name="Johnson J."/>
            <person name="Cho J.C."/>
        </authorList>
    </citation>
    <scope>NUCLEOTIDE SEQUENCE [LARGE SCALE GENOMIC DNA]</scope>
    <source>
        <strain evidence="3">ATCC BAA-864 / HTCC2501 / KCTC 12146</strain>
    </source>
</reference>
<dbReference type="Proteomes" id="UP000009049">
    <property type="component" value="Chromosome"/>
</dbReference>
<feature type="transmembrane region" description="Helical" evidence="1">
    <location>
        <begin position="78"/>
        <end position="95"/>
    </location>
</feature>
<organism evidence="2 3">
    <name type="scientific">Robiginitalea biformata (strain ATCC BAA-864 / DSM 15991 / KCTC 12146 / HTCC2501)</name>
    <dbReference type="NCBI Taxonomy" id="313596"/>
    <lineage>
        <taxon>Bacteria</taxon>
        <taxon>Pseudomonadati</taxon>
        <taxon>Bacteroidota</taxon>
        <taxon>Flavobacteriia</taxon>
        <taxon>Flavobacteriales</taxon>
        <taxon>Flavobacteriaceae</taxon>
        <taxon>Robiginitalea</taxon>
    </lineage>
</organism>
<protein>
    <submittedName>
        <fullName evidence="2">Uncharacterized protein</fullName>
    </submittedName>
</protein>
<keyword evidence="3" id="KW-1185">Reference proteome</keyword>
<feature type="transmembrane region" description="Helical" evidence="1">
    <location>
        <begin position="141"/>
        <end position="158"/>
    </location>
</feature>
<feature type="transmembrane region" description="Helical" evidence="1">
    <location>
        <begin position="208"/>
        <end position="229"/>
    </location>
</feature>
<feature type="transmembrane region" description="Helical" evidence="1">
    <location>
        <begin position="274"/>
        <end position="302"/>
    </location>
</feature>
<feature type="transmembrane region" description="Helical" evidence="1">
    <location>
        <begin position="101"/>
        <end position="121"/>
    </location>
</feature>
<dbReference type="KEGG" id="rbi:RB2501_10777"/>
<dbReference type="EMBL" id="CP001712">
    <property type="protein sequence ID" value="EAR14804.1"/>
    <property type="molecule type" value="Genomic_DNA"/>
</dbReference>
<sequence>MKPIRLHFRLALVYFLVAALFGLALRGFGVFDLPGKYRFLVHTHSHIALLGWVYLALTTLIYHAFLHSSSIRARYHRLFLFTQLTLLGMLLSFPFHGYAFWSILFSTLFLLASYGYFAFFLSNSRADQRKAPGFRLVRASLIYMVLSSLGPWALGGIMNTLGPESAWYRLAIYFYLHFQYNGWMVLALAGLGLHLAGKRGIGLLPKRFETGFWLLQSGIILSFFLSTLWMEPPGVFYVIGGLGALLQLAGFLYIGSALWVGLRQRFNGWALHRLLVFVLVLFGVKLLLQALSALPAFATLIAGNIDYIIGYLHLTFLGILTPALWLLGKSQRIIRLPVGGTGVFLLGFVLSELLIFLRGSQGWLNFSVPLDFSQWIFYTSLLMVLGILWIITCQWPRSH</sequence>
<keyword evidence="1" id="KW-1133">Transmembrane helix</keyword>
<feature type="transmembrane region" description="Helical" evidence="1">
    <location>
        <begin position="308"/>
        <end position="327"/>
    </location>
</feature>
<feature type="transmembrane region" description="Helical" evidence="1">
    <location>
        <begin position="178"/>
        <end position="196"/>
    </location>
</feature>
<keyword evidence="1" id="KW-0812">Transmembrane</keyword>
<feature type="transmembrane region" description="Helical" evidence="1">
    <location>
        <begin position="375"/>
        <end position="395"/>
    </location>
</feature>
<dbReference type="STRING" id="313596.RB2501_10777"/>
<name>A4CMB2_ROBBH</name>
<dbReference type="AlphaFoldDB" id="A4CMB2"/>